<proteinExistence type="predicted"/>
<organism evidence="2 3">
    <name type="scientific">Perca fluviatilis</name>
    <name type="common">European perch</name>
    <dbReference type="NCBI Taxonomy" id="8168"/>
    <lineage>
        <taxon>Eukaryota</taxon>
        <taxon>Metazoa</taxon>
        <taxon>Chordata</taxon>
        <taxon>Craniata</taxon>
        <taxon>Vertebrata</taxon>
        <taxon>Euteleostomi</taxon>
        <taxon>Actinopterygii</taxon>
        <taxon>Neopterygii</taxon>
        <taxon>Teleostei</taxon>
        <taxon>Neoteleostei</taxon>
        <taxon>Acanthomorphata</taxon>
        <taxon>Eupercaria</taxon>
        <taxon>Perciformes</taxon>
        <taxon>Percoidei</taxon>
        <taxon>Percidae</taxon>
        <taxon>Percinae</taxon>
        <taxon>Perca</taxon>
    </lineage>
</organism>
<dbReference type="AlphaFoldDB" id="A0A6A5EV04"/>
<feature type="compositionally biased region" description="Pro residues" evidence="1">
    <location>
        <begin position="37"/>
        <end position="47"/>
    </location>
</feature>
<dbReference type="EMBL" id="VHII01000015">
    <property type="protein sequence ID" value="KAF1379464.1"/>
    <property type="molecule type" value="Genomic_DNA"/>
</dbReference>
<gene>
    <name evidence="2" type="ORF">PFLUV_G00176320</name>
</gene>
<dbReference type="Proteomes" id="UP000465112">
    <property type="component" value="Chromosome 15"/>
</dbReference>
<evidence type="ECO:0000313" key="3">
    <source>
        <dbReference type="Proteomes" id="UP000465112"/>
    </source>
</evidence>
<reference evidence="2 3" key="1">
    <citation type="submission" date="2019-06" db="EMBL/GenBank/DDBJ databases">
        <title>A chromosome-scale genome assembly of the European perch, Perca fluviatilis.</title>
        <authorList>
            <person name="Roques C."/>
            <person name="Zahm M."/>
            <person name="Cabau C."/>
            <person name="Klopp C."/>
            <person name="Bouchez O."/>
            <person name="Donnadieu C."/>
            <person name="Kuhl H."/>
            <person name="Gislard M."/>
            <person name="Guendouz S."/>
            <person name="Journot L."/>
            <person name="Haffray P."/>
            <person name="Bestin A."/>
            <person name="Morvezen R."/>
            <person name="Feron R."/>
            <person name="Wen M."/>
            <person name="Jouanno E."/>
            <person name="Herpin A."/>
            <person name="Schartl M."/>
            <person name="Postlethwait J."/>
            <person name="Schaerlinger B."/>
            <person name="Chardard D."/>
            <person name="Lecocq T."/>
            <person name="Poncet C."/>
            <person name="Jaffrelo L."/>
            <person name="Lampietro C."/>
            <person name="Guiguen Y."/>
        </authorList>
    </citation>
    <scope>NUCLEOTIDE SEQUENCE [LARGE SCALE GENOMIC DNA]</scope>
    <source>
        <tissue evidence="2">Blood</tissue>
    </source>
</reference>
<comment type="caution">
    <text evidence="2">The sequence shown here is derived from an EMBL/GenBank/DDBJ whole genome shotgun (WGS) entry which is preliminary data.</text>
</comment>
<name>A0A6A5EV04_PERFL</name>
<evidence type="ECO:0000313" key="2">
    <source>
        <dbReference type="EMBL" id="KAF1379464.1"/>
    </source>
</evidence>
<keyword evidence="3" id="KW-1185">Reference proteome</keyword>
<accession>A0A6A5EV04</accession>
<evidence type="ECO:0000256" key="1">
    <source>
        <dbReference type="SAM" id="MobiDB-lite"/>
    </source>
</evidence>
<feature type="region of interest" description="Disordered" evidence="1">
    <location>
        <begin position="32"/>
        <end position="55"/>
    </location>
</feature>
<protein>
    <submittedName>
        <fullName evidence="2">Uncharacterized protein</fullName>
    </submittedName>
</protein>
<sequence length="87" mass="9226">MHRCPLDGTLHHSDGSALTLLLRIISDASINASQPVGSPPCSFPPQAPGCTQGSSSHYADSKPGCRANQNQWPAHEDAITTIRFKAC</sequence>